<evidence type="ECO:0000256" key="1">
    <source>
        <dbReference type="ARBA" id="ARBA00004141"/>
    </source>
</evidence>
<feature type="domain" description="Major facilitator superfamily (MFS) profile" evidence="7">
    <location>
        <begin position="55"/>
        <end position="493"/>
    </location>
</feature>
<feature type="transmembrane region" description="Helical" evidence="6">
    <location>
        <begin position="53"/>
        <end position="76"/>
    </location>
</feature>
<name>A0ABR0EU88_ZASCE</name>
<dbReference type="InterPro" id="IPR020846">
    <property type="entry name" value="MFS_dom"/>
</dbReference>
<evidence type="ECO:0000313" key="8">
    <source>
        <dbReference type="EMBL" id="KAK4505186.1"/>
    </source>
</evidence>
<feature type="region of interest" description="Disordered" evidence="5">
    <location>
        <begin position="1"/>
        <end position="22"/>
    </location>
</feature>
<dbReference type="EMBL" id="JAXOVC010000002">
    <property type="protein sequence ID" value="KAK4505186.1"/>
    <property type="molecule type" value="Genomic_DNA"/>
</dbReference>
<dbReference type="Proteomes" id="UP001305779">
    <property type="component" value="Unassembled WGS sequence"/>
</dbReference>
<dbReference type="PANTHER" id="PTHR23502">
    <property type="entry name" value="MAJOR FACILITATOR SUPERFAMILY"/>
    <property type="match status" value="1"/>
</dbReference>
<feature type="transmembrane region" description="Helical" evidence="6">
    <location>
        <begin position="96"/>
        <end position="114"/>
    </location>
</feature>
<evidence type="ECO:0000256" key="6">
    <source>
        <dbReference type="SAM" id="Phobius"/>
    </source>
</evidence>
<proteinExistence type="predicted"/>
<feature type="transmembrane region" description="Helical" evidence="6">
    <location>
        <begin position="126"/>
        <end position="142"/>
    </location>
</feature>
<dbReference type="SUPFAM" id="SSF103473">
    <property type="entry name" value="MFS general substrate transporter"/>
    <property type="match status" value="1"/>
</dbReference>
<protein>
    <recommendedName>
        <fullName evidence="7">Major facilitator superfamily (MFS) profile domain-containing protein</fullName>
    </recommendedName>
</protein>
<evidence type="ECO:0000256" key="5">
    <source>
        <dbReference type="SAM" id="MobiDB-lite"/>
    </source>
</evidence>
<evidence type="ECO:0000256" key="2">
    <source>
        <dbReference type="ARBA" id="ARBA00022692"/>
    </source>
</evidence>
<gene>
    <name evidence="8" type="ORF">PRZ48_003149</name>
</gene>
<sequence>MAPGNTSSPQLSSPDLTSGNSSLHEKNDGIQIFTWDGPGDKRCPHNWSEKKKWLIASISLIGTFILPLNGTGITIAADELATTFDFKDTAWFTPSYWIVTSWSAGGALFVIICMPMLEELGVRRTYLAFYIFFILMVIPQAVAQNYETLIITRFFSGGCAAFLANAISSIIPDLWSTDKKRSVPVAIYILLYVVGNSFGPTIFAAIIPATGNWRWVFYVQLIVYCAFLPLFAFGIKETRHEILLQRYAKQMRKETGLQIYTLGELDKTPAWKRITKAQIRPLYLLFTEPLLFFCTLWSAFAFGNVFVFTQSVEFVFSQAYGFNQAQCGYIQAAIVIGEILGFFGNLYNIRPYLESAKRNKEHPGEPIPEARLYVAIVGTFIGIVGGMLVYAWTTFSGGPWIAPAVGLAMVGFGIQIVVAAAADYIIDAYAISGWAGSAISAAAACENLSAGFLPLSTQAMYTRLGIHWASTLLAGTALLVGLAPVVFLFYGRKMRESSKCNRKGMDELKQEDEEKN</sequence>
<dbReference type="InterPro" id="IPR011701">
    <property type="entry name" value="MFS"/>
</dbReference>
<organism evidence="8 9">
    <name type="scientific">Zasmidium cellare</name>
    <name type="common">Wine cellar mold</name>
    <name type="synonym">Racodium cellare</name>
    <dbReference type="NCBI Taxonomy" id="395010"/>
    <lineage>
        <taxon>Eukaryota</taxon>
        <taxon>Fungi</taxon>
        <taxon>Dikarya</taxon>
        <taxon>Ascomycota</taxon>
        <taxon>Pezizomycotina</taxon>
        <taxon>Dothideomycetes</taxon>
        <taxon>Dothideomycetidae</taxon>
        <taxon>Mycosphaerellales</taxon>
        <taxon>Mycosphaerellaceae</taxon>
        <taxon>Zasmidium</taxon>
    </lineage>
</organism>
<evidence type="ECO:0000259" key="7">
    <source>
        <dbReference type="PROSITE" id="PS50850"/>
    </source>
</evidence>
<reference evidence="8 9" key="1">
    <citation type="journal article" date="2023" name="G3 (Bethesda)">
        <title>A chromosome-level genome assembly of Zasmidium syzygii isolated from banana leaves.</title>
        <authorList>
            <person name="van Westerhoven A.C."/>
            <person name="Mehrabi R."/>
            <person name="Talebi R."/>
            <person name="Steentjes M.B.F."/>
            <person name="Corcolon B."/>
            <person name="Chong P.A."/>
            <person name="Kema G.H.J."/>
            <person name="Seidl M.F."/>
        </authorList>
    </citation>
    <scope>NUCLEOTIDE SEQUENCE [LARGE SCALE GENOMIC DNA]</scope>
    <source>
        <strain evidence="8 9">P124</strain>
    </source>
</reference>
<feature type="transmembrane region" description="Helical" evidence="6">
    <location>
        <begin position="187"/>
        <end position="209"/>
    </location>
</feature>
<dbReference type="Pfam" id="PF07690">
    <property type="entry name" value="MFS_1"/>
    <property type="match status" value="1"/>
</dbReference>
<feature type="transmembrane region" description="Helical" evidence="6">
    <location>
        <begin position="328"/>
        <end position="349"/>
    </location>
</feature>
<feature type="transmembrane region" description="Helical" evidence="6">
    <location>
        <begin position="215"/>
        <end position="235"/>
    </location>
</feature>
<dbReference type="InterPro" id="IPR036259">
    <property type="entry name" value="MFS_trans_sf"/>
</dbReference>
<evidence type="ECO:0000313" key="9">
    <source>
        <dbReference type="Proteomes" id="UP001305779"/>
    </source>
</evidence>
<keyword evidence="2 6" id="KW-0812">Transmembrane</keyword>
<keyword evidence="9" id="KW-1185">Reference proteome</keyword>
<dbReference type="PROSITE" id="PS50850">
    <property type="entry name" value="MFS"/>
    <property type="match status" value="1"/>
</dbReference>
<feature type="transmembrane region" description="Helical" evidence="6">
    <location>
        <begin position="370"/>
        <end position="392"/>
    </location>
</feature>
<keyword evidence="3 6" id="KW-1133">Transmembrane helix</keyword>
<feature type="transmembrane region" description="Helical" evidence="6">
    <location>
        <begin position="465"/>
        <end position="490"/>
    </location>
</feature>
<evidence type="ECO:0000256" key="3">
    <source>
        <dbReference type="ARBA" id="ARBA00022989"/>
    </source>
</evidence>
<feature type="transmembrane region" description="Helical" evidence="6">
    <location>
        <begin position="154"/>
        <end position="175"/>
    </location>
</feature>
<keyword evidence="4 6" id="KW-0472">Membrane</keyword>
<comment type="caution">
    <text evidence="8">The sequence shown here is derived from an EMBL/GenBank/DDBJ whole genome shotgun (WGS) entry which is preliminary data.</text>
</comment>
<dbReference type="Gene3D" id="1.20.1250.20">
    <property type="entry name" value="MFS general substrate transporter like domains"/>
    <property type="match status" value="1"/>
</dbReference>
<accession>A0ABR0EU88</accession>
<comment type="subcellular location">
    <subcellularLocation>
        <location evidence="1">Membrane</location>
        <topology evidence="1">Multi-pass membrane protein</topology>
    </subcellularLocation>
</comment>
<feature type="transmembrane region" description="Helical" evidence="6">
    <location>
        <begin position="404"/>
        <end position="426"/>
    </location>
</feature>
<dbReference type="PANTHER" id="PTHR23502:SF52">
    <property type="entry name" value="MULTIDRUG TRANSPORTER, PUTATIVE (AFU_ORTHOLOGUE AFUA_2G17730)-RELATED"/>
    <property type="match status" value="1"/>
</dbReference>
<feature type="transmembrane region" description="Helical" evidence="6">
    <location>
        <begin position="433"/>
        <end position="453"/>
    </location>
</feature>
<feature type="transmembrane region" description="Helical" evidence="6">
    <location>
        <begin position="282"/>
        <end position="308"/>
    </location>
</feature>
<evidence type="ECO:0000256" key="4">
    <source>
        <dbReference type="ARBA" id="ARBA00023136"/>
    </source>
</evidence>